<evidence type="ECO:0000259" key="3">
    <source>
        <dbReference type="PROSITE" id="PS51651"/>
    </source>
</evidence>
<dbReference type="GO" id="GO:0031267">
    <property type="term" value="F:small GTPase binding"/>
    <property type="evidence" value="ECO:0007669"/>
    <property type="project" value="TreeGrafter"/>
</dbReference>
<dbReference type="CDD" id="cd11684">
    <property type="entry name" value="DHR2_DOCK"/>
    <property type="match status" value="1"/>
</dbReference>
<keyword evidence="5" id="KW-1185">Reference proteome</keyword>
<gene>
    <name evidence="4" type="ORF">HG535_0B06940</name>
</gene>
<dbReference type="KEGG" id="zmk:HG535_0B06940"/>
<dbReference type="InterPro" id="IPR043161">
    <property type="entry name" value="DOCK_C_lobe_A"/>
</dbReference>
<feature type="compositionally biased region" description="Low complexity" evidence="2">
    <location>
        <begin position="1894"/>
        <end position="1908"/>
    </location>
</feature>
<name>A0A7H9AZ08_ZYGMR</name>
<dbReference type="Proteomes" id="UP000509704">
    <property type="component" value="Chromosome 2"/>
</dbReference>
<dbReference type="Pfam" id="PF25338">
    <property type="entry name" value="C2_DCK_4th"/>
    <property type="match status" value="1"/>
</dbReference>
<dbReference type="InterPro" id="IPR026791">
    <property type="entry name" value="DOCK"/>
</dbReference>
<sequence length="1920" mass="218888">MESEDKVVWQPTKSFFRGIVKKPFLPLKRHPELANHNDHFFDLYCGDEVYLFEETTDNKWFRGYFRWNPLPEAYISGMKAADDKFPHLRSKLVIVPRKYVEINDRSPVKEVSFLKLPNRKDFEQDVSEQCKSTCLYQSIESSKNDLNGEIRSRKPARPSFPYFRYQNTPLVKDLGPTLALLASHIYSMYAAGEFVIYKKLAKVFYELESIRMRLLFDLLTATEAVDIIRSISCLLANISKLMSSRSQADALDGSSNKVTSDPAGSEAIFGRDLTTGKLLSYDHETLSSLTYNSMLHGLHKDFPQSGAKLLQTEFCKNKIFDESHSHVLVDVFNVTSDSSIGNPKLNNVSASMYICSSTERLTEPFTVDMDSKKHSSLNSVSAALFRNICSSQLERKNIFLVVLLTEKIPITISSGNNFEAPFIPFTPGEGGSLTHIRKGIAAGAVDITRIFSKFNESNADLSVAFKFKINLYTSFSSRAPEHQNNQNNQNSIWTEGNKGWGALVDRIISDSSKGIAVNPRATSILATIKEIRANTNNSAADSTSAIKSVPTFFYDTFSEPMERIYLSLGRVAFSGNLSTNVQTLTIRLSSRNEKIRFSRTAGENLQNSWEFVSVRPGESIGGVIRVEGLEYMQDSESLQFLAYMNGILMAKSYIHIKKDGKFLSYKKYTGLQLANSMREPILVLEFASEYKGKKYNMDESLEAFLEIPKLYKSGSLKFVSTTLQVLSNLGSLTFDQQHTHFEELLETYLEIFRFFEVRDSEDFPEELQEKTFTSFVEFVDKLLIKNHRFKAAFHKYYRDALQGRMDIPDSGKIILKHMTKQFSNGYRGWDASGTRVARSSLYLLMLSVISSQRSKNDWRTSFQLFFSQVCQFLASTSNVITKDQITILQNFEHWLEIIKVYYEPESLVQFSLGLLQGCHSREKNMDIGSRKLSQVEERYSTAKLGLIRQILVNTSLCDYLFTLGTDKMMRSAFISKCIDWALLPYKSECLNISLLRMGNGILITILEKATDKKLRRNLIRLQPTLCRAFILTRKYCKENNYFKPKITFTTLFPFSLPSPVIPMDSICRAEVVVEVLLEIATIICGIAKTVENEYGKEACFKNILLECRKDIEFQTEFCSRQISNSNISTLYHTVKILARGDFFPSKKWLGVSAVYIRSSLALLTMYKKFVFEDSIPKTEGKGSISLWSMFMKGIFTIANHKVSFLIKLGIIPRKAVFRITGDLKTPAANILSESWNALACSTSDNVLSEKYGIKKMGQNQLLVLEENTSLVQEMFIFALHKHIGAQRTSCEMIWSAVVNHWRTYGTLQNFLDAAILELYNAYQSGRIYVMDYEIERLRLCILFTFHAAPEDEIYAPVVAMLEEIFGILRTISNAFKVSDDEEFDNDRTAIHVEMFGYLLDANRPELFHKMIYDLFLHFIKKRDHVQAALCLELLANTYRWNPNDMLPPIPYPPLPEQSSFERKEYLYKESAANFARGLKLEKALSIYKDLVSAYDHINYDLSGLAYVHGEISQLYTNLQTLDRLVPTYFKVSFAGFGFPKTLRNKKFIFEGLPFEHITSMHNRLLKVYHGTTIIQSQQRIDELFMKATMGRFIYVTTVEPRFEISDEYKQNGDKNNKLDNKIRMYIENRDLKTFCKSSRLPGTTTVTDLWVDEYTYQTASTFPTLMNRSEIVEVSKKKLSPIENALRSLQLKIQELNGLENMCWKVIKERLHPSEIFNELSRNLTGTIDAPVNGGMAQYRDFLKDSISSSLQKNDITMLQAAFNSLAMMVSRCLVLHREILPSESLIESHEMLVKLFEKNFAPEIQANEIKLKSLTVSSIAKTSSSQQSISMHTSRSKFQRSIHSPTTKLDRTAATSSVHSRDSTPSKSDSFVVVNPPPPGTMNRQISMNRALSVHTSNSVSSSNISSARPSKGNVVDDR</sequence>
<dbReference type="PANTHER" id="PTHR45653">
    <property type="entry name" value="DEDICATOR OF CYTOKINESIS"/>
    <property type="match status" value="1"/>
</dbReference>
<feature type="domain" description="DOCKER" evidence="3">
    <location>
        <begin position="1398"/>
        <end position="1813"/>
    </location>
</feature>
<dbReference type="RefSeq" id="XP_037143376.1">
    <property type="nucleotide sequence ID" value="XM_037287481.1"/>
</dbReference>
<dbReference type="Gene3D" id="1.25.40.410">
    <property type="match status" value="1"/>
</dbReference>
<dbReference type="GO" id="GO:0005085">
    <property type="term" value="F:guanyl-nucleotide exchange factor activity"/>
    <property type="evidence" value="ECO:0007669"/>
    <property type="project" value="InterPro"/>
</dbReference>
<feature type="compositionally biased region" description="Polar residues" evidence="2">
    <location>
        <begin position="1842"/>
        <end position="1859"/>
    </location>
</feature>
<dbReference type="Gene3D" id="1.20.58.740">
    <property type="match status" value="1"/>
</dbReference>
<evidence type="ECO:0000313" key="5">
    <source>
        <dbReference type="Proteomes" id="UP000509704"/>
    </source>
</evidence>
<dbReference type="OrthoDB" id="18896at2759"/>
<accession>A0A7H9AZ08</accession>
<dbReference type="GO" id="GO:0007264">
    <property type="term" value="P:small GTPase-mediated signal transduction"/>
    <property type="evidence" value="ECO:0007669"/>
    <property type="project" value="InterPro"/>
</dbReference>
<dbReference type="PANTHER" id="PTHR45653:SF10">
    <property type="entry name" value="MYOBLAST CITY, ISOFORM B"/>
    <property type="match status" value="1"/>
</dbReference>
<feature type="compositionally biased region" description="Low complexity" evidence="2">
    <location>
        <begin position="1823"/>
        <end position="1834"/>
    </location>
</feature>
<dbReference type="EMBL" id="CP058605">
    <property type="protein sequence ID" value="QLG71648.1"/>
    <property type="molecule type" value="Genomic_DNA"/>
</dbReference>
<dbReference type="Pfam" id="PF20421">
    <property type="entry name" value="DHR-2_Lobe_C"/>
    <property type="match status" value="1"/>
</dbReference>
<feature type="region of interest" description="Disordered" evidence="2">
    <location>
        <begin position="1823"/>
        <end position="1920"/>
    </location>
</feature>
<dbReference type="GO" id="GO:0005886">
    <property type="term" value="C:plasma membrane"/>
    <property type="evidence" value="ECO:0007669"/>
    <property type="project" value="TreeGrafter"/>
</dbReference>
<evidence type="ECO:0000256" key="1">
    <source>
        <dbReference type="PROSITE-ProRule" id="PRU00984"/>
    </source>
</evidence>
<dbReference type="InterPro" id="IPR043162">
    <property type="entry name" value="DOCK_C_lobe_C"/>
</dbReference>
<evidence type="ECO:0000256" key="2">
    <source>
        <dbReference type="SAM" id="MobiDB-lite"/>
    </source>
</evidence>
<protein>
    <recommendedName>
        <fullName evidence="3">DOCKER domain-containing protein</fullName>
    </recommendedName>
</protein>
<dbReference type="GO" id="GO:0005737">
    <property type="term" value="C:cytoplasm"/>
    <property type="evidence" value="ECO:0007669"/>
    <property type="project" value="TreeGrafter"/>
</dbReference>
<comment type="similarity">
    <text evidence="1">Belongs to the DOCK family.</text>
</comment>
<dbReference type="PROSITE" id="PS51651">
    <property type="entry name" value="DOCKER"/>
    <property type="match status" value="1"/>
</dbReference>
<evidence type="ECO:0000313" key="4">
    <source>
        <dbReference type="EMBL" id="QLG71648.1"/>
    </source>
</evidence>
<dbReference type="InterPro" id="IPR027357">
    <property type="entry name" value="DOCKER_dom"/>
</dbReference>
<dbReference type="InterPro" id="IPR046773">
    <property type="entry name" value="DOCKER_Lobe_C"/>
</dbReference>
<dbReference type="GeneID" id="59235310"/>
<dbReference type="InterPro" id="IPR057500">
    <property type="entry name" value="C2_DCK1_4th"/>
</dbReference>
<reference evidence="4 5" key="1">
    <citation type="submission" date="2020-07" db="EMBL/GenBank/DDBJ databases">
        <title>The yeast mating-type switching endonuclease HO is a domesticated member of an unorthodox homing genetic element family.</title>
        <authorList>
            <person name="Coughlan A.Y."/>
            <person name="Lombardi L."/>
            <person name="Braun-Galleani S."/>
            <person name="Martos A.R."/>
            <person name="Galeote V."/>
            <person name="Bigey F."/>
            <person name="Dequin S."/>
            <person name="Byrne K.P."/>
            <person name="Wolfe K.H."/>
        </authorList>
    </citation>
    <scope>NUCLEOTIDE SEQUENCE [LARGE SCALE GENOMIC DNA]</scope>
    <source>
        <strain evidence="4 5">NRRL Y-6702</strain>
    </source>
</reference>
<proteinExistence type="inferred from homology"/>
<organism evidence="4 5">
    <name type="scientific">Zygotorulaspora mrakii</name>
    <name type="common">Zygosaccharomyces mrakii</name>
    <dbReference type="NCBI Taxonomy" id="42260"/>
    <lineage>
        <taxon>Eukaryota</taxon>
        <taxon>Fungi</taxon>
        <taxon>Dikarya</taxon>
        <taxon>Ascomycota</taxon>
        <taxon>Saccharomycotina</taxon>
        <taxon>Saccharomycetes</taxon>
        <taxon>Saccharomycetales</taxon>
        <taxon>Saccharomycetaceae</taxon>
        <taxon>Zygotorulaspora</taxon>
    </lineage>
</organism>